<feature type="chain" id="PRO_5025332923" evidence="1">
    <location>
        <begin position="28"/>
        <end position="62"/>
    </location>
</feature>
<keyword evidence="1" id="KW-0732">Signal</keyword>
<reference evidence="2" key="1">
    <citation type="journal article" date="2020" name="Stud. Mycol.">
        <title>101 Dothideomycetes genomes: a test case for predicting lifestyles and emergence of pathogens.</title>
        <authorList>
            <person name="Haridas S."/>
            <person name="Albert R."/>
            <person name="Binder M."/>
            <person name="Bloem J."/>
            <person name="Labutti K."/>
            <person name="Salamov A."/>
            <person name="Andreopoulos B."/>
            <person name="Baker S."/>
            <person name="Barry K."/>
            <person name="Bills G."/>
            <person name="Bluhm B."/>
            <person name="Cannon C."/>
            <person name="Castanera R."/>
            <person name="Culley D."/>
            <person name="Daum C."/>
            <person name="Ezra D."/>
            <person name="Gonzalez J."/>
            <person name="Henrissat B."/>
            <person name="Kuo A."/>
            <person name="Liang C."/>
            <person name="Lipzen A."/>
            <person name="Lutzoni F."/>
            <person name="Magnuson J."/>
            <person name="Mondo S."/>
            <person name="Nolan M."/>
            <person name="Ohm R."/>
            <person name="Pangilinan J."/>
            <person name="Park H.-J."/>
            <person name="Ramirez L."/>
            <person name="Alfaro M."/>
            <person name="Sun H."/>
            <person name="Tritt A."/>
            <person name="Yoshinaga Y."/>
            <person name="Zwiers L.-H."/>
            <person name="Turgeon B."/>
            <person name="Goodwin S."/>
            <person name="Spatafora J."/>
            <person name="Crous P."/>
            <person name="Grigoriev I."/>
        </authorList>
    </citation>
    <scope>NUCLEOTIDE SEQUENCE</scope>
    <source>
        <strain evidence="2">CBS 122368</strain>
    </source>
</reference>
<sequence length="62" mass="6971">MALPRREISIRILALIFCMQAAISIHAAPDSTLVLFRVTRDADAGKTGIRHPRRQSPLQNYL</sequence>
<dbReference type="AlphaFoldDB" id="A0A6A6IJU1"/>
<keyword evidence="3" id="KW-1185">Reference proteome</keyword>
<feature type="signal peptide" evidence="1">
    <location>
        <begin position="1"/>
        <end position="27"/>
    </location>
</feature>
<dbReference type="EMBL" id="ML987193">
    <property type="protein sequence ID" value="KAF2250865.1"/>
    <property type="molecule type" value="Genomic_DNA"/>
</dbReference>
<name>A0A6A6IJU1_9PLEO</name>
<evidence type="ECO:0000256" key="1">
    <source>
        <dbReference type="SAM" id="SignalP"/>
    </source>
</evidence>
<organism evidence="2 3">
    <name type="scientific">Trematosphaeria pertusa</name>
    <dbReference type="NCBI Taxonomy" id="390896"/>
    <lineage>
        <taxon>Eukaryota</taxon>
        <taxon>Fungi</taxon>
        <taxon>Dikarya</taxon>
        <taxon>Ascomycota</taxon>
        <taxon>Pezizomycotina</taxon>
        <taxon>Dothideomycetes</taxon>
        <taxon>Pleosporomycetidae</taxon>
        <taxon>Pleosporales</taxon>
        <taxon>Massarineae</taxon>
        <taxon>Trematosphaeriaceae</taxon>
        <taxon>Trematosphaeria</taxon>
    </lineage>
</organism>
<dbReference type="GeneID" id="54581949"/>
<proteinExistence type="predicted"/>
<evidence type="ECO:0000313" key="3">
    <source>
        <dbReference type="Proteomes" id="UP000800094"/>
    </source>
</evidence>
<gene>
    <name evidence="2" type="ORF">BU26DRAFT_517639</name>
</gene>
<dbReference type="Proteomes" id="UP000800094">
    <property type="component" value="Unassembled WGS sequence"/>
</dbReference>
<evidence type="ECO:0000313" key="2">
    <source>
        <dbReference type="EMBL" id="KAF2250865.1"/>
    </source>
</evidence>
<accession>A0A6A6IJU1</accession>
<protein>
    <submittedName>
        <fullName evidence="2">Uncharacterized protein</fullName>
    </submittedName>
</protein>
<dbReference type="RefSeq" id="XP_033685869.1">
    <property type="nucleotide sequence ID" value="XM_033828619.1"/>
</dbReference>